<gene>
    <name evidence="2" type="ORF">UFOVP1196_32</name>
</gene>
<organism evidence="2">
    <name type="scientific">uncultured Caudovirales phage</name>
    <dbReference type="NCBI Taxonomy" id="2100421"/>
    <lineage>
        <taxon>Viruses</taxon>
        <taxon>Duplodnaviria</taxon>
        <taxon>Heunggongvirae</taxon>
        <taxon>Uroviricota</taxon>
        <taxon>Caudoviricetes</taxon>
        <taxon>Peduoviridae</taxon>
        <taxon>Maltschvirus</taxon>
        <taxon>Maltschvirus maltsch</taxon>
    </lineage>
</organism>
<evidence type="ECO:0000256" key="1">
    <source>
        <dbReference type="SAM" id="MobiDB-lite"/>
    </source>
</evidence>
<reference evidence="2" key="1">
    <citation type="submission" date="2020-05" db="EMBL/GenBank/DDBJ databases">
        <authorList>
            <person name="Chiriac C."/>
            <person name="Salcher M."/>
            <person name="Ghai R."/>
            <person name="Kavagutti S V."/>
        </authorList>
    </citation>
    <scope>NUCLEOTIDE SEQUENCE</scope>
</reference>
<sequence length="191" mass="20198">MKTKQKPARRNVREPRERTISSVAEQPTADAIGTLGASEQPETILPEAQNNACLQESLVVDSSASSTITNGPTAKGHKIMVTLRKRKTDKSGSTSYSIDGLKSSVYFNKGMFAGEAPDTIEINADPSIFAQPGSTVKAAAPRMTAEERKAEAARKKAEFDALSPAEKAALKLEAARAALAKLEAAVAAAQQ</sequence>
<proteinExistence type="predicted"/>
<evidence type="ECO:0000313" key="2">
    <source>
        <dbReference type="EMBL" id="CAB4190103.1"/>
    </source>
</evidence>
<accession>A0A6J5R0C7</accession>
<dbReference type="EMBL" id="LR797148">
    <property type="protein sequence ID" value="CAB4190103.1"/>
    <property type="molecule type" value="Genomic_DNA"/>
</dbReference>
<protein>
    <submittedName>
        <fullName evidence="2">Uncharacterized protein</fullName>
    </submittedName>
</protein>
<feature type="region of interest" description="Disordered" evidence="1">
    <location>
        <begin position="1"/>
        <end position="30"/>
    </location>
</feature>
<name>A0A6J5R0C7_9CAUD</name>
<feature type="compositionally biased region" description="Basic residues" evidence="1">
    <location>
        <begin position="1"/>
        <end position="10"/>
    </location>
</feature>